<evidence type="ECO:0000259" key="6">
    <source>
        <dbReference type="PROSITE" id="PS51379"/>
    </source>
</evidence>
<evidence type="ECO:0000256" key="1">
    <source>
        <dbReference type="ARBA" id="ARBA00007118"/>
    </source>
</evidence>
<evidence type="ECO:0000313" key="7">
    <source>
        <dbReference type="EMBL" id="MDM8274547.1"/>
    </source>
</evidence>
<keyword evidence="8" id="KW-1185">Reference proteome</keyword>
<proteinExistence type="inferred from homology"/>
<accession>A0ABT7V9N7</accession>
<feature type="domain" description="4Fe-4S ferredoxin-type" evidence="6">
    <location>
        <begin position="39"/>
        <end position="68"/>
    </location>
</feature>
<dbReference type="EMBL" id="JAUDDZ010000003">
    <property type="protein sequence ID" value="MDM8274547.1"/>
    <property type="molecule type" value="Genomic_DNA"/>
</dbReference>
<gene>
    <name evidence="7" type="ORF">QUW28_03375</name>
</gene>
<name>A0ABT7V9N7_9ACTN</name>
<dbReference type="Proteomes" id="UP001529421">
    <property type="component" value="Unassembled WGS sequence"/>
</dbReference>
<dbReference type="Gene3D" id="3.30.70.20">
    <property type="match status" value="1"/>
</dbReference>
<dbReference type="Pfam" id="PF00881">
    <property type="entry name" value="Nitroreductase"/>
    <property type="match status" value="1"/>
</dbReference>
<evidence type="ECO:0000256" key="5">
    <source>
        <dbReference type="ARBA" id="ARBA00023014"/>
    </source>
</evidence>
<reference evidence="7 8" key="2">
    <citation type="submission" date="2023-06" db="EMBL/GenBank/DDBJ databases">
        <authorList>
            <person name="Zeman M."/>
            <person name="Kubasova T."/>
            <person name="Jahodarova E."/>
            <person name="Nykrynova M."/>
            <person name="Rychlik I."/>
        </authorList>
    </citation>
    <scope>NUCLEOTIDE SEQUENCE [LARGE SCALE GENOMIC DNA]</scope>
    <source>
        <strain evidence="7 8">154_Feed</strain>
    </source>
</reference>
<dbReference type="InterPro" id="IPR017896">
    <property type="entry name" value="4Fe4S_Fe-S-bd"/>
</dbReference>
<reference evidence="8" key="1">
    <citation type="submission" date="2023-06" db="EMBL/GenBank/DDBJ databases">
        <title>Identification and characterization of horizontal gene transfer across gut microbiota members of farm animals based on homology search.</title>
        <authorList>
            <person name="Zeman M."/>
            <person name="Kubasova T."/>
            <person name="Jahodarova E."/>
            <person name="Nykrynova M."/>
            <person name="Rychlik I."/>
        </authorList>
    </citation>
    <scope>NUCLEOTIDE SEQUENCE [LARGE SCALE GENOMIC DNA]</scope>
    <source>
        <strain evidence="8">154_Feed</strain>
    </source>
</reference>
<dbReference type="Pfam" id="PF13187">
    <property type="entry name" value="Fer4_9"/>
    <property type="match status" value="1"/>
</dbReference>
<dbReference type="InterPro" id="IPR029479">
    <property type="entry name" value="Nitroreductase"/>
</dbReference>
<dbReference type="InterPro" id="IPR000415">
    <property type="entry name" value="Nitroreductase-like"/>
</dbReference>
<evidence type="ECO:0000313" key="8">
    <source>
        <dbReference type="Proteomes" id="UP001529421"/>
    </source>
</evidence>
<organism evidence="7 8">
    <name type="scientific">Enorma phocaeensis</name>
    <dbReference type="NCBI Taxonomy" id="1871019"/>
    <lineage>
        <taxon>Bacteria</taxon>
        <taxon>Bacillati</taxon>
        <taxon>Actinomycetota</taxon>
        <taxon>Coriobacteriia</taxon>
        <taxon>Coriobacteriales</taxon>
        <taxon>Coriobacteriaceae</taxon>
        <taxon>Enorma</taxon>
    </lineage>
</organism>
<dbReference type="PROSITE" id="PS51379">
    <property type="entry name" value="4FE4S_FER_2"/>
    <property type="match status" value="2"/>
</dbReference>
<dbReference type="PROSITE" id="PS00555">
    <property type="entry name" value="ICOSAH_VIR_COAT_S"/>
    <property type="match status" value="1"/>
</dbReference>
<feature type="domain" description="4Fe-4S ferredoxin-type" evidence="6">
    <location>
        <begin position="3"/>
        <end position="32"/>
    </location>
</feature>
<dbReference type="RefSeq" id="WP_289544581.1">
    <property type="nucleotide sequence ID" value="NZ_JAUDDZ010000003.1"/>
</dbReference>
<comment type="caution">
    <text evidence="7">The sequence shown here is derived from an EMBL/GenBank/DDBJ whole genome shotgun (WGS) entry which is preliminary data.</text>
</comment>
<dbReference type="SUPFAM" id="SSF55469">
    <property type="entry name" value="FMN-dependent nitroreductase-like"/>
    <property type="match status" value="1"/>
</dbReference>
<keyword evidence="5" id="KW-0411">Iron-sulfur</keyword>
<protein>
    <submittedName>
        <fullName evidence="7">Nitroreductase family protein</fullName>
    </submittedName>
</protein>
<keyword evidence="2" id="KW-0479">Metal-binding</keyword>
<keyword evidence="4" id="KW-0408">Iron</keyword>
<dbReference type="PROSITE" id="PS00198">
    <property type="entry name" value="4FE4S_FER_1"/>
    <property type="match status" value="1"/>
</dbReference>
<comment type="similarity">
    <text evidence="1">Belongs to the nitroreductase family.</text>
</comment>
<dbReference type="SUPFAM" id="SSF54862">
    <property type="entry name" value="4Fe-4S ferredoxins"/>
    <property type="match status" value="1"/>
</dbReference>
<sequence length="296" mass="32642">MNRAQLIVSDACIGCGRCINVCPGGILHMGADGKPCIQDFDEFGWNGCWQCQHCLAVCPKAAVSVLGRRPEDSMPMPDPTTAEPVMDALVAGRRSCRRYLHRDVPRETIDEMLELLANAPNGGNKQLVEYTLVDSAETMDRLRALARAEMERLADEGIYPEGYDEQSYGDLKRWEKAVRPDMLFCGAPRILIPHAPLGHGEPVQDVIIAGTYFEPLCASRGLGAVMMTFPLDVLALMPDVRAPLGLPEDHYVGMIAGFGYPQIPYARTTQRRIDEGRIHRLSPAWSNLPIALPGRS</sequence>
<dbReference type="PANTHER" id="PTHR43673:SF10">
    <property type="entry name" value="NADH DEHYDROGENASE_NAD(P)H NITROREDUCTASE XCC3605-RELATED"/>
    <property type="match status" value="1"/>
</dbReference>
<dbReference type="Gene3D" id="3.40.109.10">
    <property type="entry name" value="NADH Oxidase"/>
    <property type="match status" value="1"/>
</dbReference>
<dbReference type="InterPro" id="IPR017900">
    <property type="entry name" value="4Fe4S_Fe_S_CS"/>
</dbReference>
<keyword evidence="3" id="KW-0560">Oxidoreductase</keyword>
<evidence type="ECO:0000256" key="3">
    <source>
        <dbReference type="ARBA" id="ARBA00023002"/>
    </source>
</evidence>
<dbReference type="PANTHER" id="PTHR43673">
    <property type="entry name" value="NAD(P)H NITROREDUCTASE YDGI-RELATED"/>
    <property type="match status" value="1"/>
</dbReference>
<evidence type="ECO:0000256" key="2">
    <source>
        <dbReference type="ARBA" id="ARBA00022723"/>
    </source>
</evidence>
<evidence type="ECO:0000256" key="4">
    <source>
        <dbReference type="ARBA" id="ARBA00023004"/>
    </source>
</evidence>